<feature type="disulfide bond" evidence="7 8">
    <location>
        <begin position="1210"/>
        <end position="1228"/>
    </location>
</feature>
<proteinExistence type="inferred from homology"/>
<dbReference type="SUPFAM" id="SSF55486">
    <property type="entry name" value="Metalloproteases ('zincins'), catalytic domain"/>
    <property type="match status" value="2"/>
</dbReference>
<evidence type="ECO:0000256" key="5">
    <source>
        <dbReference type="PIRSR" id="PIRSR601548-10"/>
    </source>
</evidence>
<protein>
    <recommendedName>
        <fullName evidence="9">Angiotensin-converting enzyme</fullName>
        <ecNumber evidence="9">3.4.-.-</ecNumber>
    </recommendedName>
</protein>
<feature type="disulfide bond" evidence="8">
    <location>
        <begin position="517"/>
        <end position="535"/>
    </location>
</feature>
<gene>
    <name evidence="11" type="ORF">FF38_06044</name>
</gene>
<keyword evidence="12" id="KW-1185">Reference proteome</keyword>
<evidence type="ECO:0000256" key="2">
    <source>
        <dbReference type="ARBA" id="ARBA00022729"/>
    </source>
</evidence>
<name>A0A0L0CLP6_LUCCU</name>
<accession>A0A0L0CLP6</accession>
<keyword evidence="4 5" id="KW-0325">Glycoprotein</keyword>
<evidence type="ECO:0000256" key="7">
    <source>
        <dbReference type="PIRSR" id="PIRSR601548-4"/>
    </source>
</evidence>
<dbReference type="Gene3D" id="1.10.1370.30">
    <property type="match status" value="1"/>
</dbReference>
<comment type="cofactor">
    <cofactor evidence="9">
        <name>Zn(2+)</name>
        <dbReference type="ChEBI" id="CHEBI:29105"/>
    </cofactor>
    <text evidence="9">Binds 2 Zn(2+) ions per subunit.</text>
</comment>
<keyword evidence="9" id="KW-0862">Zinc</keyword>
<evidence type="ECO:0000256" key="1">
    <source>
        <dbReference type="ARBA" id="ARBA00008139"/>
    </source>
</evidence>
<dbReference type="GO" id="GO:0004180">
    <property type="term" value="F:carboxypeptidase activity"/>
    <property type="evidence" value="ECO:0007669"/>
    <property type="project" value="UniProtKB-KW"/>
</dbReference>
<feature type="signal peptide" evidence="10">
    <location>
        <begin position="1"/>
        <end position="20"/>
    </location>
</feature>
<evidence type="ECO:0000313" key="11">
    <source>
        <dbReference type="EMBL" id="KNC33288.1"/>
    </source>
</evidence>
<evidence type="ECO:0000256" key="8">
    <source>
        <dbReference type="PROSITE-ProRule" id="PRU01355"/>
    </source>
</evidence>
<evidence type="ECO:0000256" key="4">
    <source>
        <dbReference type="ARBA" id="ARBA00023180"/>
    </source>
</evidence>
<dbReference type="EMBL" id="JRES01000204">
    <property type="protein sequence ID" value="KNC33288.1"/>
    <property type="molecule type" value="Genomic_DNA"/>
</dbReference>
<dbReference type="GO" id="GO:0008237">
    <property type="term" value="F:metallopeptidase activity"/>
    <property type="evidence" value="ECO:0007669"/>
    <property type="project" value="UniProtKB-KW"/>
</dbReference>
<feature type="glycosylation site" description="N-linked (GlcNAc...) (complex) asparagine" evidence="5">
    <location>
        <position position="777"/>
    </location>
</feature>
<dbReference type="OMA" id="GMPPEFW"/>
<organism evidence="11 12">
    <name type="scientific">Lucilia cuprina</name>
    <name type="common">Green bottle fly</name>
    <name type="synonym">Australian sheep blowfly</name>
    <dbReference type="NCBI Taxonomy" id="7375"/>
    <lineage>
        <taxon>Eukaryota</taxon>
        <taxon>Metazoa</taxon>
        <taxon>Ecdysozoa</taxon>
        <taxon>Arthropoda</taxon>
        <taxon>Hexapoda</taxon>
        <taxon>Insecta</taxon>
        <taxon>Pterygota</taxon>
        <taxon>Neoptera</taxon>
        <taxon>Endopterygota</taxon>
        <taxon>Diptera</taxon>
        <taxon>Brachycera</taxon>
        <taxon>Muscomorpha</taxon>
        <taxon>Oestroidea</taxon>
        <taxon>Calliphoridae</taxon>
        <taxon>Luciliinae</taxon>
        <taxon>Lucilia</taxon>
    </lineage>
</organism>
<dbReference type="Proteomes" id="UP000037069">
    <property type="component" value="Unassembled WGS sequence"/>
</dbReference>
<keyword evidence="9" id="KW-0378">Hydrolase</keyword>
<sequence>MATLLKLLTLFMGLIAFAQAQTFYNQTEPMYWNESSAQQLLLEINDMYWKSATAYRKFADDTLSPEILMREKLRPYYQTMEKFDWKNFRNPLIKRQFEVILRGAKYPPLNYEFKKATHILKTMSRKRYVCDKKRPRMCQLPFIHQIKTIFTNSDNLEEIQYYWKEWRNKMPQEIKDAFHYYIEYYQNISTPEMPASAIWYDQYDDPKFIDELEGLMDVIRPFYRELHAHLRHVLKVRYGDHVIPQSGLIPHHLMEQAMYQAWKKGSVLRNPFPQRKLPNLQVEIDGAGYYPYDLVNMSAGYFTTLGFDNMTEDFMMNHFIEMEPGEGGPDCKSRIFTYGEIELNYCPKVYYKKLLQTHGDVAQIQYALMKNNLRVGLNQEACPGFGNAIGEAIILSVSTPQHLQQCLGLLQDYDYDDILNLNRLYRLAVHTVLSIPTYFVHEKLWTDIIDKKVRPEQINCHYWNLMEKYMGVQRPVETNADAYDMPYKFYEGIIEQFSSTKKLFGEFLGYQIYRGICLKIGEYQIGNAYKTLHNCDFDNSKHAGIIFKEMMKAGSSKPWRELIKDLTIQQLTKLSATPFMEYFEPLHTWIADDNLDKNLHVGWMTTDQCRKVNAPNHSADFTEKHTHIHTTKHSKMKSIFFKVTFVIFSLALCQSITSTTANQKLNSSISISNTTNIKNASLATATISTTNATTNTTDKYLHSSVYEAHATKALDTAIKRMQSIYNRKRELFYSLTQGRGYSVNQAPIKQEIDRDYHNLVYELAGNLSVIPVQQLKNSTLRRQVQRLSKLQLYGLGRRDFEQAKELLHTMQTFITSRLVCVQQDCSQQWAMVPTIIGHIVRTRNYMDLEFQWIKWRQALSERDLGKSTFIDFVRLLRIAATYNGHVTPSRTWYLYYETENFQRELEDVVWDLMPLYKELHAYLRYWARKTYSDSLTASDGAIPAPVMEQMLMQAWHPRSIFRTPYPKKQLPTVKQRLEEVYVTPVIINKKAAEFFESLGLNHMSDAFYQKFSRRMNDDEMGPECKSEVHYFPPDVALRYCPKLDYKVLMQMHGYMAELQYNIYKTNLPFGLDREPCPGFGSALGESSVIASGTPRHLNRLHILVNASLPAEESMNRLFRMGVHTLLAIPQYFINDKFLVDVMDGRIGPHEYNCAYWRLQYKYAGVVPPHRRSEKHFDPDYKFYRGLNPEKPNTAKFLSEVLGFNFYRSFCLASGEYKPGNPAFPLYNCDFYGSKAAGDIIKNVMQMGATKHWREAMEKATGDKRLSGKGVMEYFGPLYVWLKARNKELDIQSGWDDDPNCGSN</sequence>
<dbReference type="CDD" id="cd06461">
    <property type="entry name" value="M2_ACE"/>
    <property type="match status" value="2"/>
</dbReference>
<dbReference type="PROSITE" id="PS52011">
    <property type="entry name" value="PEPTIDASE_M2"/>
    <property type="match status" value="2"/>
</dbReference>
<dbReference type="PANTHER" id="PTHR10514">
    <property type="entry name" value="ANGIOTENSIN-CONVERTING ENZYME"/>
    <property type="match status" value="1"/>
</dbReference>
<feature type="binding site" evidence="6">
    <location>
        <position position="896"/>
    </location>
    <ligand>
        <name>chloride</name>
        <dbReference type="ChEBI" id="CHEBI:17996"/>
        <label>1</label>
    </ligand>
</feature>
<keyword evidence="9" id="KW-0645">Protease</keyword>
<evidence type="ECO:0000256" key="10">
    <source>
        <dbReference type="SAM" id="SignalP"/>
    </source>
</evidence>
<keyword evidence="9" id="KW-0482">Metalloprotease</keyword>
<evidence type="ECO:0000313" key="12">
    <source>
        <dbReference type="Proteomes" id="UP000037069"/>
    </source>
</evidence>
<keyword evidence="9" id="KW-0121">Carboxypeptidase</keyword>
<dbReference type="GO" id="GO:0008241">
    <property type="term" value="F:peptidyl-dipeptidase activity"/>
    <property type="evidence" value="ECO:0007669"/>
    <property type="project" value="InterPro"/>
</dbReference>
<keyword evidence="3 7" id="KW-1015">Disulfide bond</keyword>
<dbReference type="GO" id="GO:0046872">
    <property type="term" value="F:metal ion binding"/>
    <property type="evidence" value="ECO:0007669"/>
    <property type="project" value="UniProtKB-KW"/>
</dbReference>
<evidence type="ECO:0000256" key="9">
    <source>
        <dbReference type="RuleBase" id="RU361144"/>
    </source>
</evidence>
<dbReference type="InterPro" id="IPR001548">
    <property type="entry name" value="Peptidase_M2"/>
</dbReference>
<dbReference type="Pfam" id="PF01401">
    <property type="entry name" value="Peptidase_M2"/>
    <property type="match status" value="2"/>
</dbReference>
<evidence type="ECO:0000256" key="3">
    <source>
        <dbReference type="ARBA" id="ARBA00023157"/>
    </source>
</evidence>
<dbReference type="PANTHER" id="PTHR10514:SF27">
    <property type="entry name" value="ANGIOTENSIN-CONVERTING ENZYME"/>
    <property type="match status" value="1"/>
</dbReference>
<evidence type="ECO:0000256" key="6">
    <source>
        <dbReference type="PIRSR" id="PIRSR601548-2"/>
    </source>
</evidence>
<feature type="disulfide bond" evidence="7">
    <location>
        <begin position="1024"/>
        <end position="1040"/>
    </location>
</feature>
<dbReference type="EC" id="3.4.-.-" evidence="9"/>
<comment type="caution">
    <text evidence="8">Lacks conserved residue(s) required for the propagation of feature annotation.</text>
</comment>
<keyword evidence="2 10" id="KW-0732">Signal</keyword>
<dbReference type="GO" id="GO:0006508">
    <property type="term" value="P:proteolysis"/>
    <property type="evidence" value="ECO:0007669"/>
    <property type="project" value="UniProtKB-KW"/>
</dbReference>
<feature type="chain" id="PRO_5005536628" description="Angiotensin-converting enzyme" evidence="10">
    <location>
        <begin position="21"/>
        <end position="1303"/>
    </location>
</feature>
<comment type="similarity">
    <text evidence="1 8 9">Belongs to the peptidase M2 family.</text>
</comment>
<reference evidence="11 12" key="1">
    <citation type="journal article" date="2015" name="Nat. Commun.">
        <title>Lucilia cuprina genome unlocks parasitic fly biology to underpin future interventions.</title>
        <authorList>
            <person name="Anstead C.A."/>
            <person name="Korhonen P.K."/>
            <person name="Young N.D."/>
            <person name="Hall R.S."/>
            <person name="Jex A.R."/>
            <person name="Murali S.C."/>
            <person name="Hughes D.S."/>
            <person name="Lee S.F."/>
            <person name="Perry T."/>
            <person name="Stroehlein A.J."/>
            <person name="Ansell B.R."/>
            <person name="Breugelmans B."/>
            <person name="Hofmann A."/>
            <person name="Qu J."/>
            <person name="Dugan S."/>
            <person name="Lee S.L."/>
            <person name="Chao H."/>
            <person name="Dinh H."/>
            <person name="Han Y."/>
            <person name="Doddapaneni H.V."/>
            <person name="Worley K.C."/>
            <person name="Muzny D.M."/>
            <person name="Ioannidis P."/>
            <person name="Waterhouse R.M."/>
            <person name="Zdobnov E.M."/>
            <person name="James P.J."/>
            <person name="Bagnall N.H."/>
            <person name="Kotze A.C."/>
            <person name="Gibbs R.A."/>
            <person name="Richards S."/>
            <person name="Batterham P."/>
            <person name="Gasser R.B."/>
        </authorList>
    </citation>
    <scope>NUCLEOTIDE SEQUENCE [LARGE SCALE GENOMIC DNA]</scope>
    <source>
        <strain evidence="11 12">LS</strain>
        <tissue evidence="11">Full body</tissue>
    </source>
</reference>
<comment type="caution">
    <text evidence="11">The sequence shown here is derived from an EMBL/GenBank/DDBJ whole genome shotgun (WGS) entry which is preliminary data.</text>
</comment>
<keyword evidence="9" id="KW-0479">Metal-binding</keyword>
<dbReference type="PRINTS" id="PR00791">
    <property type="entry name" value="PEPDIPTASEA"/>
</dbReference>
<dbReference type="GO" id="GO:0016020">
    <property type="term" value="C:membrane"/>
    <property type="evidence" value="ECO:0007669"/>
    <property type="project" value="InterPro"/>
</dbReference>
<feature type="disulfide bond" evidence="8">
    <location>
        <begin position="130"/>
        <end position="138"/>
    </location>
</feature>
<dbReference type="OrthoDB" id="10029630at2759"/>